<comment type="similarity">
    <text evidence="1">Belongs to the AfsR/DnrI/RedD regulatory family.</text>
</comment>
<dbReference type="CDD" id="cd15831">
    <property type="entry name" value="BTAD"/>
    <property type="match status" value="1"/>
</dbReference>
<sequence length="655" mass="68587">MSRAGRGGVGVTIGVLGPVAAWDDTGPLDLRGPRHRAVLARLVAARGRVVPVGRLVDDLWEHPPAGAVPAVRTFVAALRRSLEPGRAPRTPARLLVTDGPGYALRADADAVDAWRFEDAVVRSRDLAPGVALDLLDAAIGAWRGPAYAGLDEPWARTERARLAELRLAAVERRADARLALGRPDDAVADLDAHVTEHPWREEGWRLLALALYRAGRQADALAVLRRARSMLADELGVDPGPRLAALETEILRQSVPATPSPGDLWADATAAYQRTVAAGSRARLESTVGLLRSLAVAGGEGLAVARSQRLAAVAAAEQLGDPELTARVVGAFDVPGVWTRSDEPAQAEQVVAAAERTLAALPPGAPASARARLLATIALESRGIPGARGPEAAREAELLARGLDDPAVLAFALAGRYLQSFERSGLAPGRDALGAELVALSARHGLTTFEIFAHLVRMQALSALGQWDPADEHASAAATLGRKHERPLVDVFIRWYGALRTTAAGAPAGVAEAAYRDAATTLDGSGMPGLAHGLLPLALLCLRVWRGLPADFPDDTDWGPYAPWARPLVMIAQGRRSDAVAAARRTPVPPPGLLQEALWCLAGRAAVQVGDRRLAGRARTALAPAAQEIAGAGSGVLTAGPVALHLAALDEFLGG</sequence>
<dbReference type="PANTHER" id="PTHR35807">
    <property type="entry name" value="TRANSCRIPTIONAL REGULATOR REDD-RELATED"/>
    <property type="match status" value="1"/>
</dbReference>
<feature type="DNA-binding region" description="OmpR/PhoB-type" evidence="5">
    <location>
        <begin position="1"/>
        <end position="106"/>
    </location>
</feature>
<name>A0AA41QCZ9_9MICO</name>
<dbReference type="EMBL" id="JAKGSG010000009">
    <property type="protein sequence ID" value="MCF4119847.1"/>
    <property type="molecule type" value="Genomic_DNA"/>
</dbReference>
<dbReference type="GO" id="GO:0000160">
    <property type="term" value="P:phosphorelay signal transduction system"/>
    <property type="evidence" value="ECO:0007669"/>
    <property type="project" value="InterPro"/>
</dbReference>
<evidence type="ECO:0000256" key="5">
    <source>
        <dbReference type="PROSITE-ProRule" id="PRU01091"/>
    </source>
</evidence>
<dbReference type="SUPFAM" id="SSF48452">
    <property type="entry name" value="TPR-like"/>
    <property type="match status" value="1"/>
</dbReference>
<dbReference type="InterPro" id="IPR016032">
    <property type="entry name" value="Sig_transdc_resp-reg_C-effctor"/>
</dbReference>
<dbReference type="InterPro" id="IPR011990">
    <property type="entry name" value="TPR-like_helical_dom_sf"/>
</dbReference>
<dbReference type="Proteomes" id="UP001165405">
    <property type="component" value="Unassembled WGS sequence"/>
</dbReference>
<organism evidence="7 8">
    <name type="scientific">Antribacter soli</name>
    <dbReference type="NCBI Taxonomy" id="2910976"/>
    <lineage>
        <taxon>Bacteria</taxon>
        <taxon>Bacillati</taxon>
        <taxon>Actinomycetota</taxon>
        <taxon>Actinomycetes</taxon>
        <taxon>Micrococcales</taxon>
        <taxon>Promicromonosporaceae</taxon>
        <taxon>Antribacter</taxon>
    </lineage>
</organism>
<evidence type="ECO:0000256" key="4">
    <source>
        <dbReference type="ARBA" id="ARBA00023163"/>
    </source>
</evidence>
<keyword evidence="3 5" id="KW-0238">DNA-binding</keyword>
<evidence type="ECO:0000256" key="3">
    <source>
        <dbReference type="ARBA" id="ARBA00023125"/>
    </source>
</evidence>
<dbReference type="Pfam" id="PF03704">
    <property type="entry name" value="BTAD"/>
    <property type="match status" value="1"/>
</dbReference>
<proteinExistence type="inferred from homology"/>
<dbReference type="Gene3D" id="1.10.10.10">
    <property type="entry name" value="Winged helix-like DNA-binding domain superfamily/Winged helix DNA-binding domain"/>
    <property type="match status" value="1"/>
</dbReference>
<dbReference type="Gene3D" id="1.25.40.10">
    <property type="entry name" value="Tetratricopeptide repeat domain"/>
    <property type="match status" value="1"/>
</dbReference>
<dbReference type="PROSITE" id="PS51755">
    <property type="entry name" value="OMPR_PHOB"/>
    <property type="match status" value="1"/>
</dbReference>
<feature type="domain" description="OmpR/PhoB-type" evidence="6">
    <location>
        <begin position="1"/>
        <end position="106"/>
    </location>
</feature>
<dbReference type="InterPro" id="IPR005158">
    <property type="entry name" value="BTAD"/>
</dbReference>
<gene>
    <name evidence="7" type="ORF">L1785_02535</name>
</gene>
<dbReference type="InterPro" id="IPR001867">
    <property type="entry name" value="OmpR/PhoB-type_DNA-bd"/>
</dbReference>
<dbReference type="Pfam" id="PF00486">
    <property type="entry name" value="Trans_reg_C"/>
    <property type="match status" value="1"/>
</dbReference>
<evidence type="ECO:0000256" key="2">
    <source>
        <dbReference type="ARBA" id="ARBA00023015"/>
    </source>
</evidence>
<dbReference type="SMART" id="SM01043">
    <property type="entry name" value="BTAD"/>
    <property type="match status" value="1"/>
</dbReference>
<evidence type="ECO:0000313" key="8">
    <source>
        <dbReference type="Proteomes" id="UP001165405"/>
    </source>
</evidence>
<dbReference type="GO" id="GO:0006355">
    <property type="term" value="P:regulation of DNA-templated transcription"/>
    <property type="evidence" value="ECO:0007669"/>
    <property type="project" value="InterPro"/>
</dbReference>
<dbReference type="SMART" id="SM00862">
    <property type="entry name" value="Trans_reg_C"/>
    <property type="match status" value="1"/>
</dbReference>
<evidence type="ECO:0000313" key="7">
    <source>
        <dbReference type="EMBL" id="MCF4119847.1"/>
    </source>
</evidence>
<accession>A0AA41QCZ9</accession>
<keyword evidence="4" id="KW-0804">Transcription</keyword>
<dbReference type="InterPro" id="IPR051677">
    <property type="entry name" value="AfsR-DnrI-RedD_regulator"/>
</dbReference>
<comment type="caution">
    <text evidence="7">The sequence shown here is derived from an EMBL/GenBank/DDBJ whole genome shotgun (WGS) entry which is preliminary data.</text>
</comment>
<evidence type="ECO:0000256" key="1">
    <source>
        <dbReference type="ARBA" id="ARBA00005820"/>
    </source>
</evidence>
<reference evidence="7" key="1">
    <citation type="submission" date="2022-01" db="EMBL/GenBank/DDBJ databases">
        <title>Antribacter sp. nov., isolated from Guizhou of China.</title>
        <authorList>
            <person name="Chengliang C."/>
            <person name="Ya Z."/>
        </authorList>
    </citation>
    <scope>NUCLEOTIDE SEQUENCE</scope>
    <source>
        <strain evidence="7">KLBMP 9083</strain>
    </source>
</reference>
<evidence type="ECO:0000259" key="6">
    <source>
        <dbReference type="PROSITE" id="PS51755"/>
    </source>
</evidence>
<protein>
    <submittedName>
        <fullName evidence="7">Winged helix-turn-helix domain-containing protein</fullName>
    </submittedName>
</protein>
<dbReference type="RefSeq" id="WP_236087562.1">
    <property type="nucleotide sequence ID" value="NZ_JAKGSG010000009.1"/>
</dbReference>
<dbReference type="SUPFAM" id="SSF46894">
    <property type="entry name" value="C-terminal effector domain of the bipartite response regulators"/>
    <property type="match status" value="1"/>
</dbReference>
<keyword evidence="2" id="KW-0805">Transcription regulation</keyword>
<dbReference type="InterPro" id="IPR036388">
    <property type="entry name" value="WH-like_DNA-bd_sf"/>
</dbReference>
<dbReference type="PANTHER" id="PTHR35807:SF1">
    <property type="entry name" value="TRANSCRIPTIONAL REGULATOR REDD"/>
    <property type="match status" value="1"/>
</dbReference>
<dbReference type="GO" id="GO:0003677">
    <property type="term" value="F:DNA binding"/>
    <property type="evidence" value="ECO:0007669"/>
    <property type="project" value="UniProtKB-UniRule"/>
</dbReference>
<keyword evidence="8" id="KW-1185">Reference proteome</keyword>
<dbReference type="AlphaFoldDB" id="A0AA41QCZ9"/>